<dbReference type="AlphaFoldDB" id="A0A9Q7ANJ2"/>
<name>A0A9Q7ANJ2_9BACT</name>
<dbReference type="Proteomes" id="UP000671879">
    <property type="component" value="Chromosome"/>
</dbReference>
<sequence>MTALARSRGVIPRCRRYRGGLVTERLRLVPLERLPGGVELRDGTLLASLLGTTVPEVWPPAALEEVGFRSSGLLVWFMILKGAGRRRPSLVGLCGFRDLPDESGAVELRYEVLPGFQRRGLATEGAEALVAWAFESRWARSIRAKTLRDELGAMEVLARLGFTLIGTDEAGQAYLFELEPSEGPEEKMEASDPF</sequence>
<dbReference type="GO" id="GO:1990189">
    <property type="term" value="F:protein N-terminal-serine acetyltransferase activity"/>
    <property type="evidence" value="ECO:0007669"/>
    <property type="project" value="TreeGrafter"/>
</dbReference>
<dbReference type="EMBL" id="CP072943">
    <property type="protein sequence ID" value="QTX31416.1"/>
    <property type="molecule type" value="Genomic_DNA"/>
</dbReference>
<dbReference type="PANTHER" id="PTHR43441">
    <property type="entry name" value="RIBOSOMAL-PROTEIN-SERINE ACETYLTRANSFERASE"/>
    <property type="match status" value="1"/>
</dbReference>
<dbReference type="GO" id="GO:0008999">
    <property type="term" value="F:protein-N-terminal-alanine acetyltransferase activity"/>
    <property type="evidence" value="ECO:0007669"/>
    <property type="project" value="TreeGrafter"/>
</dbReference>
<dbReference type="KEGG" id="aram:KAR29_08495"/>
<proteinExistence type="predicted"/>
<organism evidence="2 3">
    <name type="scientific">Aminithiophilus ramosus</name>
    <dbReference type="NCBI Taxonomy" id="3029084"/>
    <lineage>
        <taxon>Bacteria</taxon>
        <taxon>Thermotogati</taxon>
        <taxon>Synergistota</taxon>
        <taxon>Synergistia</taxon>
        <taxon>Synergistales</taxon>
        <taxon>Aminithiophilaceae</taxon>
        <taxon>Aminithiophilus</taxon>
    </lineage>
</organism>
<feature type="domain" description="N-acetyltransferase" evidence="1">
    <location>
        <begin position="24"/>
        <end position="181"/>
    </location>
</feature>
<dbReference type="PANTHER" id="PTHR43441:SF6">
    <property type="entry name" value="N-ACETYLTRANSFERASE DOMAIN-CONTAINING PROTEIN"/>
    <property type="match status" value="1"/>
</dbReference>
<evidence type="ECO:0000313" key="2">
    <source>
        <dbReference type="EMBL" id="QTX31416.1"/>
    </source>
</evidence>
<accession>A0A9Q7ANJ2</accession>
<dbReference type="Pfam" id="PF13302">
    <property type="entry name" value="Acetyltransf_3"/>
    <property type="match status" value="1"/>
</dbReference>
<dbReference type="InterPro" id="IPR000182">
    <property type="entry name" value="GNAT_dom"/>
</dbReference>
<dbReference type="GO" id="GO:0005737">
    <property type="term" value="C:cytoplasm"/>
    <property type="evidence" value="ECO:0007669"/>
    <property type="project" value="TreeGrafter"/>
</dbReference>
<reference evidence="3" key="1">
    <citation type="submission" date="2021-04" db="EMBL/GenBank/DDBJ databases">
        <title>A novel Synergistetes isolate from a pyrite-forming mixed culture.</title>
        <authorList>
            <person name="Bunk B."/>
            <person name="Sproer C."/>
            <person name="Spring S."/>
            <person name="Pester M."/>
        </authorList>
    </citation>
    <scope>NUCLEOTIDE SEQUENCE [LARGE SCALE GENOMIC DNA]</scope>
    <source>
        <strain evidence="3">J.5.4.2-T.3.5.2</strain>
    </source>
</reference>
<evidence type="ECO:0000259" key="1">
    <source>
        <dbReference type="PROSITE" id="PS51186"/>
    </source>
</evidence>
<dbReference type="Gene3D" id="3.40.630.30">
    <property type="match status" value="1"/>
</dbReference>
<dbReference type="PROSITE" id="PS51186">
    <property type="entry name" value="GNAT"/>
    <property type="match status" value="1"/>
</dbReference>
<dbReference type="InterPro" id="IPR016181">
    <property type="entry name" value="Acyl_CoA_acyltransferase"/>
</dbReference>
<evidence type="ECO:0000313" key="3">
    <source>
        <dbReference type="Proteomes" id="UP000671879"/>
    </source>
</evidence>
<gene>
    <name evidence="2" type="ORF">KAR29_08495</name>
</gene>
<protein>
    <submittedName>
        <fullName evidence="2">GNAT family N-acetyltransferase</fullName>
    </submittedName>
</protein>
<dbReference type="RefSeq" id="WP_274372574.1">
    <property type="nucleotide sequence ID" value="NZ_CP072943.1"/>
</dbReference>
<dbReference type="SUPFAM" id="SSF55729">
    <property type="entry name" value="Acyl-CoA N-acyltransferases (Nat)"/>
    <property type="match status" value="1"/>
</dbReference>
<dbReference type="InterPro" id="IPR051908">
    <property type="entry name" value="Ribosomal_N-acetyltransferase"/>
</dbReference>
<keyword evidence="3" id="KW-1185">Reference proteome</keyword>